<keyword evidence="3" id="KW-1133">Transmembrane helix</keyword>
<keyword evidence="3" id="KW-0472">Membrane</keyword>
<dbReference type="EMBL" id="PZKF01000002">
    <property type="protein sequence ID" value="PTE19151.1"/>
    <property type="molecule type" value="Genomic_DNA"/>
</dbReference>
<feature type="compositionally biased region" description="Gly residues" evidence="2">
    <location>
        <begin position="656"/>
        <end position="679"/>
    </location>
</feature>
<feature type="transmembrane region" description="Helical" evidence="3">
    <location>
        <begin position="21"/>
        <end position="40"/>
    </location>
</feature>
<feature type="coiled-coil region" evidence="1">
    <location>
        <begin position="492"/>
        <end position="539"/>
    </location>
</feature>
<dbReference type="OrthoDB" id="8477685at2"/>
<gene>
    <name evidence="4" type="ORF">C5F46_00920</name>
</gene>
<feature type="compositionally biased region" description="Low complexity" evidence="2">
    <location>
        <begin position="756"/>
        <end position="776"/>
    </location>
</feature>
<sequence>MQRLRWPLGLTRAGMVAERALRAFWPGFTALGLLVAALGFGALDLAPAAGRLWLVLAAGLIVLGLLARGALRFRWPDRAEAVARLDATLPGRPLTALGDGIALGGNDAAARGLWQAHLVRMAARLAGVRPVPPDPQLAARDPFALRLVALTALTMALLFGAPTRVVEALRTGTGPAAAAAAGPTWEGWAEPPRYTGRPGLYLNTLGSDALTLPAGTRLSFRLYGAPGVLDVQESVSAGAAPLPAPPPEGEVQSLDLEAVRSGTVAITGPGGRSFELTILPDATPAVEVLGSAERRADGRLSQPFRARDDYAVTAGRATITLDLGAVDRRFGLGPPPEAREALVFDLPLPITGSRADFTEVLAEDAARHPWANLPVRLNLSVEDGRGQIGVSAPVTMELPGRRFFDPLAAALIEMRRDLLWSRENAPRVAELLKAVSHRPEGFVRAERVYLMLRVAIRRLDAALATGPLDPALRDELAEALWEMAELLEDGGLSDALAAMRQAQERLSEAIRNGASPDEIAKLMEDLKAATDNYIRQLAERGEQADPAERFIENQQGQQITGDQIQQMMDEIERLMQEGRMAEAQELLDQLARMMENLRVTQGQDGEGMQGPGGQAMRDLADTLRRQQGLSDEAFRQLQEGTGQGQGQPGEPAPGQGQNGQGPSGQGQSGQGQSGQGQGDQGNLAQRQRDLREDLGRQQGLMPGTGSEAGDQARQRLDEAGRAMERAEEALRQGDNGTALDQQADAIEALREGMRSLGEALAEQQGGAAGQGAARPGQGEGQAGREMPRDPLGRTAGEGGRIGTDETLLQGEDVYRRARDLLDEIRRRSGERLRPEDELDYLRRLLERF</sequence>
<evidence type="ECO:0000256" key="1">
    <source>
        <dbReference type="SAM" id="Coils"/>
    </source>
</evidence>
<feature type="transmembrane region" description="Helical" evidence="3">
    <location>
        <begin position="52"/>
        <end position="71"/>
    </location>
</feature>
<dbReference type="Pfam" id="PF13779">
    <property type="entry name" value="DUF4175"/>
    <property type="match status" value="1"/>
</dbReference>
<feature type="region of interest" description="Disordered" evidence="2">
    <location>
        <begin position="754"/>
        <end position="809"/>
    </location>
</feature>
<dbReference type="AlphaFoldDB" id="A0A2T4JML6"/>
<name>A0A2T4JML6_9RHOB</name>
<keyword evidence="1" id="KW-0175">Coiled coil</keyword>
<evidence type="ECO:0000313" key="4">
    <source>
        <dbReference type="EMBL" id="PTE19151.1"/>
    </source>
</evidence>
<organism evidence="4 5">
    <name type="scientific">Phaeovulum veldkampii DSM 11550</name>
    <dbReference type="NCBI Taxonomy" id="1185920"/>
    <lineage>
        <taxon>Bacteria</taxon>
        <taxon>Pseudomonadati</taxon>
        <taxon>Pseudomonadota</taxon>
        <taxon>Alphaproteobacteria</taxon>
        <taxon>Rhodobacterales</taxon>
        <taxon>Paracoccaceae</taxon>
        <taxon>Phaeovulum</taxon>
    </lineage>
</organism>
<feature type="coiled-coil region" evidence="1">
    <location>
        <begin position="564"/>
        <end position="603"/>
    </location>
</feature>
<proteinExistence type="predicted"/>
<dbReference type="InterPro" id="IPR012683">
    <property type="entry name" value="CHP02302_TM"/>
</dbReference>
<reference evidence="4 5" key="1">
    <citation type="submission" date="2018-03" db="EMBL/GenBank/DDBJ databases">
        <title>Rhodobacter veldkampii.</title>
        <authorList>
            <person name="Meyer T.E."/>
            <person name="Miller S."/>
            <person name="Lodha T."/>
            <person name="Gandham S."/>
            <person name="Chintalapati S."/>
            <person name="Chintalapati V.R."/>
        </authorList>
    </citation>
    <scope>NUCLEOTIDE SEQUENCE [LARGE SCALE GENOMIC DNA]</scope>
    <source>
        <strain evidence="4 5">DSM 11550</strain>
    </source>
</reference>
<feature type="region of interest" description="Disordered" evidence="2">
    <location>
        <begin position="639"/>
        <end position="685"/>
    </location>
</feature>
<evidence type="ECO:0000256" key="2">
    <source>
        <dbReference type="SAM" id="MobiDB-lite"/>
    </source>
</evidence>
<keyword evidence="5" id="KW-1185">Reference proteome</keyword>
<accession>A0A2T4JML6</accession>
<evidence type="ECO:0000256" key="3">
    <source>
        <dbReference type="SAM" id="Phobius"/>
    </source>
</evidence>
<dbReference type="Proteomes" id="UP000241899">
    <property type="component" value="Unassembled WGS sequence"/>
</dbReference>
<feature type="transmembrane region" description="Helical" evidence="3">
    <location>
        <begin position="143"/>
        <end position="161"/>
    </location>
</feature>
<comment type="caution">
    <text evidence="4">The sequence shown here is derived from an EMBL/GenBank/DDBJ whole genome shotgun (WGS) entry which is preliminary data.</text>
</comment>
<dbReference type="RefSeq" id="WP_107323614.1">
    <property type="nucleotide sequence ID" value="NZ_PZKF01000002.1"/>
</dbReference>
<dbReference type="NCBIfam" id="TIGR02302">
    <property type="entry name" value="aProt_lowcomp"/>
    <property type="match status" value="1"/>
</dbReference>
<protein>
    <submittedName>
        <fullName evidence="4">TIGR02302 family protein</fullName>
    </submittedName>
</protein>
<keyword evidence="3" id="KW-0812">Transmembrane</keyword>
<evidence type="ECO:0000313" key="5">
    <source>
        <dbReference type="Proteomes" id="UP000241899"/>
    </source>
</evidence>